<reference evidence="1 2" key="1">
    <citation type="submission" date="2023-05" db="EMBL/GenBank/DDBJ databases">
        <title>A Combination of Whole Genome Sequencing and Metagenomics Reveals Diversity of Listeria spp. in Soil Collected from the Nantahala National Forest.</title>
        <authorList>
            <person name="Wang J."/>
            <person name="Schamp C.N."/>
            <person name="Hudson L.K."/>
            <person name="Chaggar H.K."/>
            <person name="Bryan D.W."/>
            <person name="Radosevich M."/>
            <person name="Denes T.G."/>
        </authorList>
    </citation>
    <scope>NUCLEOTIDE SEQUENCE [LARGE SCALE GENOMIC DNA]</scope>
    <source>
        <strain evidence="1 2">UTK S2-0002</strain>
    </source>
</reference>
<dbReference type="InterPro" id="IPR024410">
    <property type="entry name" value="Phage_TAC_12"/>
</dbReference>
<evidence type="ECO:0000313" key="2">
    <source>
        <dbReference type="Proteomes" id="UP001252688"/>
    </source>
</evidence>
<dbReference type="RefSeq" id="WP_311177944.1">
    <property type="nucleotide sequence ID" value="NZ_JASAZZ010000001.1"/>
</dbReference>
<sequence>MTNQETNPTIEINDKEYELKLTFEGIDYLNKSDEGGALSLVGKVFTGDLGTYVKIVFACLKYTGENFSFETVEQAIKDSIKNEKLDLDKVMKDGNTLVANNFFYKKTVDKLLKDEGARKAMEDLLS</sequence>
<dbReference type="Pfam" id="PF12363">
    <property type="entry name" value="Phage_TAC_12"/>
    <property type="match status" value="1"/>
</dbReference>
<gene>
    <name evidence="1" type="ORF">QJV37_00235</name>
</gene>
<comment type="caution">
    <text evidence="1">The sequence shown here is derived from an EMBL/GenBank/DDBJ whole genome shotgun (WGS) entry which is preliminary data.</text>
</comment>
<dbReference type="Proteomes" id="UP001252688">
    <property type="component" value="Unassembled WGS sequence"/>
</dbReference>
<proteinExistence type="predicted"/>
<accession>A0ABU2IIQ3</accession>
<dbReference type="EMBL" id="JASBAM010000001">
    <property type="protein sequence ID" value="MDT0112549.1"/>
    <property type="molecule type" value="Genomic_DNA"/>
</dbReference>
<protein>
    <submittedName>
        <fullName evidence="1">Tail assembly chaperone</fullName>
    </submittedName>
</protein>
<keyword evidence="2" id="KW-1185">Reference proteome</keyword>
<evidence type="ECO:0000313" key="1">
    <source>
        <dbReference type="EMBL" id="MDT0112549.1"/>
    </source>
</evidence>
<organism evidence="1 2">
    <name type="scientific">Listeria cossartiae subsp. cayugensis</name>
    <dbReference type="NCBI Taxonomy" id="2713505"/>
    <lineage>
        <taxon>Bacteria</taxon>
        <taxon>Bacillati</taxon>
        <taxon>Bacillota</taxon>
        <taxon>Bacilli</taxon>
        <taxon>Bacillales</taxon>
        <taxon>Listeriaceae</taxon>
        <taxon>Listeria</taxon>
        <taxon>Listeria cossartiae</taxon>
    </lineage>
</organism>
<name>A0ABU2IIQ3_9LIST</name>